<evidence type="ECO:0000313" key="2">
    <source>
        <dbReference type="Proteomes" id="UP000627715"/>
    </source>
</evidence>
<dbReference type="RefSeq" id="WP_068812094.1">
    <property type="nucleotide sequence ID" value="NZ_BMIY01000004.1"/>
</dbReference>
<gene>
    <name evidence="1" type="ORF">GCM10011403_11050</name>
</gene>
<dbReference type="GO" id="GO:0006808">
    <property type="term" value="P:regulation of nitrogen utilization"/>
    <property type="evidence" value="ECO:0007669"/>
    <property type="project" value="InterPro"/>
</dbReference>
<dbReference type="GO" id="GO:0030234">
    <property type="term" value="F:enzyme regulator activity"/>
    <property type="evidence" value="ECO:0007669"/>
    <property type="project" value="InterPro"/>
</dbReference>
<dbReference type="AlphaFoldDB" id="A0A917LU81"/>
<dbReference type="EMBL" id="BMIY01000004">
    <property type="protein sequence ID" value="GGG55711.1"/>
    <property type="molecule type" value="Genomic_DNA"/>
</dbReference>
<reference evidence="1" key="1">
    <citation type="journal article" date="2014" name="Int. J. Syst. Evol. Microbiol.">
        <title>Complete genome sequence of Corynebacterium casei LMG S-19264T (=DSM 44701T), isolated from a smear-ripened cheese.</title>
        <authorList>
            <consortium name="US DOE Joint Genome Institute (JGI-PGF)"/>
            <person name="Walter F."/>
            <person name="Albersmeier A."/>
            <person name="Kalinowski J."/>
            <person name="Ruckert C."/>
        </authorList>
    </citation>
    <scope>NUCLEOTIDE SEQUENCE</scope>
    <source>
        <strain evidence="1">CGMCC 1.15425</strain>
    </source>
</reference>
<organism evidence="1 2">
    <name type="scientific">Pseudohongiella nitratireducens</name>
    <dbReference type="NCBI Taxonomy" id="1768907"/>
    <lineage>
        <taxon>Bacteria</taxon>
        <taxon>Pseudomonadati</taxon>
        <taxon>Pseudomonadota</taxon>
        <taxon>Gammaproteobacteria</taxon>
        <taxon>Pseudomonadales</taxon>
        <taxon>Pseudohongiellaceae</taxon>
        <taxon>Pseudohongiella</taxon>
    </lineage>
</organism>
<dbReference type="OrthoDB" id="9795763at2"/>
<dbReference type="Gene3D" id="3.30.70.120">
    <property type="match status" value="1"/>
</dbReference>
<dbReference type="FunFam" id="3.30.70.120:FF:000006">
    <property type="entry name" value="GTP cyclohydrolase 1 type 2 homolog"/>
    <property type="match status" value="1"/>
</dbReference>
<reference evidence="1" key="2">
    <citation type="submission" date="2020-09" db="EMBL/GenBank/DDBJ databases">
        <authorList>
            <person name="Sun Q."/>
            <person name="Zhou Y."/>
        </authorList>
    </citation>
    <scope>NUCLEOTIDE SEQUENCE</scope>
    <source>
        <strain evidence="1">CGMCC 1.15425</strain>
    </source>
</reference>
<dbReference type="Proteomes" id="UP000627715">
    <property type="component" value="Unassembled WGS sequence"/>
</dbReference>
<keyword evidence="2" id="KW-1185">Reference proteome</keyword>
<evidence type="ECO:0008006" key="3">
    <source>
        <dbReference type="Google" id="ProtNLM"/>
    </source>
</evidence>
<protein>
    <recommendedName>
        <fullName evidence="3">NGG1p interacting factor NIF3</fullName>
    </recommendedName>
</protein>
<dbReference type="InterPro" id="IPR002187">
    <property type="entry name" value="N-reg_PII"/>
</dbReference>
<sequence length="103" mass="11391">MLKLTFFVPEDHAESVKQAVFDAGAGRIGDYEHCAWQCLGTGQFRPMQGANPFLGKVGDLETAPELRVEMVCEDHCIEAVIKALKSAHPFEEPAYDVIQVLDL</sequence>
<dbReference type="PANTHER" id="PTHR41774:SF1">
    <property type="entry name" value="NGG1P INTERACTING FACTOR NIF3"/>
    <property type="match status" value="1"/>
</dbReference>
<dbReference type="SUPFAM" id="SSF102705">
    <property type="entry name" value="NIF3 (NGG1p interacting factor 3)-like"/>
    <property type="match status" value="1"/>
</dbReference>
<evidence type="ECO:0000313" key="1">
    <source>
        <dbReference type="EMBL" id="GGG55711.1"/>
    </source>
</evidence>
<dbReference type="InterPro" id="IPR036069">
    <property type="entry name" value="DUF34/NIF3_sf"/>
</dbReference>
<accession>A0A917LU81</accession>
<dbReference type="InterPro" id="IPR015867">
    <property type="entry name" value="N-reg_PII/ATP_PRibTrfase_C"/>
</dbReference>
<dbReference type="PROSITE" id="PS51343">
    <property type="entry name" value="PII_GLNB_DOM"/>
    <property type="match status" value="1"/>
</dbReference>
<comment type="caution">
    <text evidence="1">The sequence shown here is derived from an EMBL/GenBank/DDBJ whole genome shotgun (WGS) entry which is preliminary data.</text>
</comment>
<name>A0A917LU81_9GAMM</name>
<proteinExistence type="predicted"/>
<dbReference type="PANTHER" id="PTHR41774">
    <property type="match status" value="1"/>
</dbReference>